<organism evidence="1 2">
    <name type="scientific">Naganishia cerealis</name>
    <dbReference type="NCBI Taxonomy" id="610337"/>
    <lineage>
        <taxon>Eukaryota</taxon>
        <taxon>Fungi</taxon>
        <taxon>Dikarya</taxon>
        <taxon>Basidiomycota</taxon>
        <taxon>Agaricomycotina</taxon>
        <taxon>Tremellomycetes</taxon>
        <taxon>Filobasidiales</taxon>
        <taxon>Filobasidiaceae</taxon>
        <taxon>Naganishia</taxon>
    </lineage>
</organism>
<protein>
    <submittedName>
        <fullName evidence="1">Uncharacterized protein</fullName>
    </submittedName>
</protein>
<sequence length="346" mass="37109">MSIAHKSRTELLTLARTLVQPLSSRFHKGQAGKIAVIGGSEDYTGAPFFAAHSAATVGADLSHVVCEIGAATVIKSYSPDLMVHPYLQEAAHAPKAIGDKVRKIPLEKLPEANAEVDSYVDENVMPKVLALLERIDVVVLGPGFGRDHLMLRTLVKILEQIKVMNKPVILDADALFLVAKAPLVVKNYKNAILTPNVVEFGRLAEAVGVDPKADSADGAMQLSKALGGVTVVRKGAQEIIAQEDLHVVSDAPGLPRRVGGQGDTLTGAIATFVAWAQNYHRGLWDVSTNLSKQELRIIACFAAANVVREASRLAFASKHRAMQTSDVHNHLGEAYETLIGSEHGKM</sequence>
<comment type="caution">
    <text evidence="1">The sequence shown here is derived from an EMBL/GenBank/DDBJ whole genome shotgun (WGS) entry which is preliminary data.</text>
</comment>
<accession>A0ACC2VQR2</accession>
<evidence type="ECO:0000313" key="2">
    <source>
        <dbReference type="Proteomes" id="UP001241377"/>
    </source>
</evidence>
<proteinExistence type="predicted"/>
<keyword evidence="2" id="KW-1185">Reference proteome</keyword>
<dbReference type="EMBL" id="JASBWR010000059">
    <property type="protein sequence ID" value="KAJ9101354.1"/>
    <property type="molecule type" value="Genomic_DNA"/>
</dbReference>
<name>A0ACC2VQR2_9TREE</name>
<dbReference type="Proteomes" id="UP001241377">
    <property type="component" value="Unassembled WGS sequence"/>
</dbReference>
<gene>
    <name evidence="1" type="ORF">QFC19_005325</name>
</gene>
<reference evidence="1" key="1">
    <citation type="submission" date="2023-04" db="EMBL/GenBank/DDBJ databases">
        <title>Draft Genome sequencing of Naganishia species isolated from polar environments using Oxford Nanopore Technology.</title>
        <authorList>
            <person name="Leo P."/>
            <person name="Venkateswaran K."/>
        </authorList>
    </citation>
    <scope>NUCLEOTIDE SEQUENCE</scope>
    <source>
        <strain evidence="1">MNA-CCFEE 5261</strain>
    </source>
</reference>
<evidence type="ECO:0000313" key="1">
    <source>
        <dbReference type="EMBL" id="KAJ9101354.1"/>
    </source>
</evidence>